<proteinExistence type="predicted"/>
<accession>A0A8A1L9G7</accession>
<dbReference type="AlphaFoldDB" id="A0A8A1L9G7"/>
<dbReference type="EMBL" id="CP069102">
    <property type="protein sequence ID" value="QSS50709.1"/>
    <property type="molecule type" value="Genomic_DNA"/>
</dbReference>
<protein>
    <submittedName>
        <fullName evidence="1">Uncharacterized protein</fullName>
    </submittedName>
</protein>
<evidence type="ECO:0000313" key="1">
    <source>
        <dbReference type="EMBL" id="QSS50709.1"/>
    </source>
</evidence>
<reference evidence="1" key="1">
    <citation type="submission" date="2021-01" db="EMBL/GenBank/DDBJ databases">
        <title>Chromosome-level genome assembly of a human fungal pathogen reveals clustering of transcriptionally co-regulated genes.</title>
        <authorList>
            <person name="Voorhies M."/>
            <person name="Cohen S."/>
            <person name="Shea T.P."/>
            <person name="Petrus S."/>
            <person name="Munoz J.F."/>
            <person name="Poplawski S."/>
            <person name="Goldman W.E."/>
            <person name="Michael T."/>
            <person name="Cuomo C.A."/>
            <person name="Sil A."/>
            <person name="Beyhan S."/>
        </authorList>
    </citation>
    <scope>NUCLEOTIDE SEQUENCE</scope>
    <source>
        <strain evidence="1">H88</strain>
    </source>
</reference>
<dbReference type="VEuPathDB" id="FungiDB:I7I53_11500"/>
<gene>
    <name evidence="1" type="ORF">I7I53_11500</name>
</gene>
<organism evidence="1 2">
    <name type="scientific">Ajellomyces capsulatus (strain H88)</name>
    <name type="common">Darling's disease fungus</name>
    <name type="synonym">Histoplasma capsulatum</name>
    <dbReference type="NCBI Taxonomy" id="544711"/>
    <lineage>
        <taxon>Eukaryota</taxon>
        <taxon>Fungi</taxon>
        <taxon>Dikarya</taxon>
        <taxon>Ascomycota</taxon>
        <taxon>Pezizomycotina</taxon>
        <taxon>Eurotiomycetes</taxon>
        <taxon>Eurotiomycetidae</taxon>
        <taxon>Onygenales</taxon>
        <taxon>Ajellomycetaceae</taxon>
        <taxon>Histoplasma</taxon>
    </lineage>
</organism>
<dbReference type="Proteomes" id="UP000663419">
    <property type="component" value="Chromosome 1"/>
</dbReference>
<sequence length="74" mass="8248">MDFLFCLRTALPCHILYFDRSQAPGFAMRVLNLEILLPFALAFHAQGGTYKIAPIPLTLEEASKQMKASFIAST</sequence>
<name>A0A8A1L9G7_AJEC8</name>
<evidence type="ECO:0000313" key="2">
    <source>
        <dbReference type="Proteomes" id="UP000663419"/>
    </source>
</evidence>